<dbReference type="PROSITE" id="PS51379">
    <property type="entry name" value="4FE4S_FER_2"/>
    <property type="match status" value="2"/>
</dbReference>
<reference evidence="5" key="1">
    <citation type="journal article" date="2014" name="Front. Microbiol.">
        <title>High frequency of phylogenetically diverse reductive dehalogenase-homologous genes in deep subseafloor sedimentary metagenomes.</title>
        <authorList>
            <person name="Kawai M."/>
            <person name="Futagami T."/>
            <person name="Toyoda A."/>
            <person name="Takaki Y."/>
            <person name="Nishi S."/>
            <person name="Hori S."/>
            <person name="Arai W."/>
            <person name="Tsubouchi T."/>
            <person name="Morono Y."/>
            <person name="Uchiyama I."/>
            <person name="Ito T."/>
            <person name="Fujiyama A."/>
            <person name="Inagaki F."/>
            <person name="Takami H."/>
        </authorList>
    </citation>
    <scope>NUCLEOTIDE SEQUENCE</scope>
    <source>
        <strain evidence="5">Expedition CK06-06</strain>
    </source>
</reference>
<evidence type="ECO:0000256" key="1">
    <source>
        <dbReference type="ARBA" id="ARBA00022723"/>
    </source>
</evidence>
<proteinExistence type="predicted"/>
<dbReference type="Gene3D" id="3.10.20.600">
    <property type="match status" value="1"/>
</dbReference>
<evidence type="ECO:0000313" key="5">
    <source>
        <dbReference type="EMBL" id="GAJ20828.1"/>
    </source>
</evidence>
<dbReference type="InterPro" id="IPR017900">
    <property type="entry name" value="4Fe4S_Fe_S_CS"/>
</dbReference>
<keyword evidence="2" id="KW-0408">Iron</keyword>
<dbReference type="Pfam" id="PF12838">
    <property type="entry name" value="Fer4_7"/>
    <property type="match status" value="1"/>
</dbReference>
<dbReference type="SMART" id="SM00928">
    <property type="entry name" value="NADH_4Fe-4S"/>
    <property type="match status" value="1"/>
</dbReference>
<dbReference type="SUPFAM" id="SSF54862">
    <property type="entry name" value="4Fe-4S ferredoxins"/>
    <property type="match status" value="1"/>
</dbReference>
<dbReference type="GO" id="GO:0051539">
    <property type="term" value="F:4 iron, 4 sulfur cluster binding"/>
    <property type="evidence" value="ECO:0007669"/>
    <property type="project" value="InterPro"/>
</dbReference>
<name>X1UTI8_9ZZZZ</name>
<feature type="non-terminal residue" evidence="5">
    <location>
        <position position="1"/>
    </location>
</feature>
<dbReference type="Pfam" id="PF10589">
    <property type="entry name" value="NADH_4Fe-4S"/>
    <property type="match status" value="1"/>
</dbReference>
<dbReference type="InterPro" id="IPR019575">
    <property type="entry name" value="Nuop51_4Fe4S-bd"/>
</dbReference>
<dbReference type="FunFam" id="1.20.1440.230:FF:000001">
    <property type="entry name" value="Mitochondrial NADH dehydrogenase flavoprotein 1"/>
    <property type="match status" value="1"/>
</dbReference>
<feature type="non-terminal residue" evidence="5">
    <location>
        <position position="223"/>
    </location>
</feature>
<keyword evidence="3" id="KW-0411">Iron-sulfur</keyword>
<dbReference type="Gene3D" id="3.30.70.20">
    <property type="match status" value="2"/>
</dbReference>
<dbReference type="PANTHER" id="PTHR43578">
    <property type="entry name" value="NADH-QUINONE OXIDOREDUCTASE SUBUNIT F"/>
    <property type="match status" value="1"/>
</dbReference>
<dbReference type="GO" id="GO:0046872">
    <property type="term" value="F:metal ion binding"/>
    <property type="evidence" value="ECO:0007669"/>
    <property type="project" value="UniProtKB-KW"/>
</dbReference>
<dbReference type="EMBL" id="BARW01035496">
    <property type="protein sequence ID" value="GAJ20828.1"/>
    <property type="molecule type" value="Genomic_DNA"/>
</dbReference>
<dbReference type="Gene3D" id="1.20.1440.230">
    <property type="entry name" value="NADH-ubiquinone oxidoreductase 51kDa subunit, iron-sulphur binding domain"/>
    <property type="match status" value="1"/>
</dbReference>
<feature type="domain" description="4Fe-4S ferredoxin-type" evidence="4">
    <location>
        <begin position="177"/>
        <end position="209"/>
    </location>
</feature>
<organism evidence="5">
    <name type="scientific">marine sediment metagenome</name>
    <dbReference type="NCBI Taxonomy" id="412755"/>
    <lineage>
        <taxon>unclassified sequences</taxon>
        <taxon>metagenomes</taxon>
        <taxon>ecological metagenomes</taxon>
    </lineage>
</organism>
<dbReference type="InterPro" id="IPR037207">
    <property type="entry name" value="Nuop51_4Fe4S-bd_sf"/>
</dbReference>
<keyword evidence="1" id="KW-0479">Metal-binding</keyword>
<dbReference type="PANTHER" id="PTHR43578:SF3">
    <property type="entry name" value="NADH-QUINONE OXIDOREDUCTASE SUBUNIT F"/>
    <property type="match status" value="1"/>
</dbReference>
<evidence type="ECO:0000259" key="4">
    <source>
        <dbReference type="PROSITE" id="PS51379"/>
    </source>
</evidence>
<sequence length="223" mass="23733">VQTGGPSGGFLPASLLNLPVDYEELTEAGSIMGSGGMIVLDEDNCIVDTAKFFLSFTQAESCGKCVLCRLGTKQMLDILDDITNGKGRLEDIDLLIDLAEAVKVGSLCALGGTAPNPVLTSIRYFRDEYEAHIKDKRCPALICSELTSYYILPDKCQGCGICLRDCPSEAISGGKRMVHVIDQSKCIKCGTCLDVCPTKFSAVVKVSGEEVAVPSKPIPVTAT</sequence>
<gene>
    <name evidence="5" type="ORF">S12H4_55347</name>
</gene>
<protein>
    <recommendedName>
        <fullName evidence="4">4Fe-4S ferredoxin-type domain-containing protein</fullName>
    </recommendedName>
</protein>
<feature type="domain" description="4Fe-4S ferredoxin-type" evidence="4">
    <location>
        <begin position="147"/>
        <end position="176"/>
    </location>
</feature>
<accession>X1UTI8</accession>
<dbReference type="SUPFAM" id="SSF142984">
    <property type="entry name" value="Nqo1 middle domain-like"/>
    <property type="match status" value="1"/>
</dbReference>
<dbReference type="PROSITE" id="PS00198">
    <property type="entry name" value="4FE4S_FER_1"/>
    <property type="match status" value="1"/>
</dbReference>
<dbReference type="InterPro" id="IPR017896">
    <property type="entry name" value="4Fe4S_Fe-S-bd"/>
</dbReference>
<dbReference type="AlphaFoldDB" id="X1UTI8"/>
<evidence type="ECO:0000256" key="2">
    <source>
        <dbReference type="ARBA" id="ARBA00023004"/>
    </source>
</evidence>
<dbReference type="SUPFAM" id="SSF140490">
    <property type="entry name" value="Nqo1C-terminal domain-like"/>
    <property type="match status" value="1"/>
</dbReference>
<comment type="caution">
    <text evidence="5">The sequence shown here is derived from an EMBL/GenBank/DDBJ whole genome shotgun (WGS) entry which is preliminary data.</text>
</comment>
<evidence type="ECO:0000256" key="3">
    <source>
        <dbReference type="ARBA" id="ARBA00023014"/>
    </source>
</evidence>